<dbReference type="InterPro" id="IPR002110">
    <property type="entry name" value="Ankyrin_rpt"/>
</dbReference>
<dbReference type="AlphaFoldDB" id="A0A267EUW9"/>
<dbReference type="Pfam" id="PF12796">
    <property type="entry name" value="Ank_2"/>
    <property type="match status" value="1"/>
</dbReference>
<protein>
    <submittedName>
        <fullName evidence="5">Uncharacterized protein</fullName>
    </submittedName>
</protein>
<evidence type="ECO:0000313" key="5">
    <source>
        <dbReference type="EMBL" id="PAA64754.1"/>
    </source>
</evidence>
<dbReference type="Proteomes" id="UP000215902">
    <property type="component" value="Unassembled WGS sequence"/>
</dbReference>
<keyword evidence="2 3" id="KW-0040">ANK repeat</keyword>
<evidence type="ECO:0000256" key="4">
    <source>
        <dbReference type="SAM" id="MobiDB-lite"/>
    </source>
</evidence>
<evidence type="ECO:0000256" key="2">
    <source>
        <dbReference type="ARBA" id="ARBA00023043"/>
    </source>
</evidence>
<dbReference type="PANTHER" id="PTHR24123">
    <property type="entry name" value="ANKYRIN REPEAT-CONTAINING"/>
    <property type="match status" value="1"/>
</dbReference>
<evidence type="ECO:0000256" key="3">
    <source>
        <dbReference type="PROSITE-ProRule" id="PRU00023"/>
    </source>
</evidence>
<reference evidence="5 6" key="1">
    <citation type="submission" date="2017-06" db="EMBL/GenBank/DDBJ databases">
        <title>A platform for efficient transgenesis in Macrostomum lignano, a flatworm model organism for stem cell research.</title>
        <authorList>
            <person name="Berezikov E."/>
        </authorList>
    </citation>
    <scope>NUCLEOTIDE SEQUENCE [LARGE SCALE GENOMIC DNA]</scope>
    <source>
        <strain evidence="5">DV1</strain>
        <tissue evidence="5">Whole organism</tissue>
    </source>
</reference>
<dbReference type="STRING" id="282301.A0A267EUW9"/>
<feature type="region of interest" description="Disordered" evidence="4">
    <location>
        <begin position="1"/>
        <end position="71"/>
    </location>
</feature>
<proteinExistence type="predicted"/>
<accession>A0A267EUW9</accession>
<sequence length="565" mass="62350">AMQAQAAAAVSPSPGSSSNLSQSWKISGSTDTHRAEPFRVIMSTRPSATTANGRAAPASRAAPSNAPATMEHADELRKFRALPPNIQKSLFNYEDKIRALLLNYASSSSATRSIESLMREAPEYLLTVDNQTYNQTADSPLGRALLKKNQHASRFFIELASSGPQKKFVLSHRNSAAHTLLMLAIDFDSANCRDILINLLQSFPTQIYQFYDTHGRNVFHCCAVDKYATSFRIILDAVLEMDSMEISKHSIKEALDMTDRFYKTPIHYMAEAGDIEMFNVLDSFARSKALQVDYDARFLTSDSKTPLMIAVESCRYDACKWLLEKGSADVSAKQPVSCFTALHFAVKLGYYDLIGLLSSHGADAKFFDEDCERLDGYKTPLQIATTEAIPNKKKCFEYLPLDPSALACSYNYTVDSMPRAVLTETPALSASAASASGNAASASSSSSLTHPAIPQQQQLQCDPAEFFRDKKIVRDLQLFGTERREELSKQLSRLAKSEQFISRLIQYAPDLKADKDYIHSEADPVFLAISLLSDSDHASMCVIKQVLLDIKAGELVELVIPATTS</sequence>
<dbReference type="Pfam" id="PF00023">
    <property type="entry name" value="Ank"/>
    <property type="match status" value="1"/>
</dbReference>
<dbReference type="InterPro" id="IPR051165">
    <property type="entry name" value="Multifunctional_ANK_Repeat"/>
</dbReference>
<gene>
    <name evidence="5" type="ORF">BOX15_Mlig001172g6</name>
</gene>
<dbReference type="PROSITE" id="PS50297">
    <property type="entry name" value="ANK_REP_REGION"/>
    <property type="match status" value="1"/>
</dbReference>
<keyword evidence="1" id="KW-0677">Repeat</keyword>
<comment type="caution">
    <text evidence="5">The sequence shown here is derived from an EMBL/GenBank/DDBJ whole genome shotgun (WGS) entry which is preliminary data.</text>
</comment>
<keyword evidence="6" id="KW-1185">Reference proteome</keyword>
<dbReference type="Gene3D" id="1.25.40.20">
    <property type="entry name" value="Ankyrin repeat-containing domain"/>
    <property type="match status" value="2"/>
</dbReference>
<evidence type="ECO:0000256" key="1">
    <source>
        <dbReference type="ARBA" id="ARBA00022737"/>
    </source>
</evidence>
<dbReference type="SUPFAM" id="SSF48403">
    <property type="entry name" value="Ankyrin repeat"/>
    <property type="match status" value="1"/>
</dbReference>
<feature type="compositionally biased region" description="Low complexity" evidence="4">
    <location>
        <begin position="1"/>
        <end position="23"/>
    </location>
</feature>
<evidence type="ECO:0000313" key="6">
    <source>
        <dbReference type="Proteomes" id="UP000215902"/>
    </source>
</evidence>
<dbReference type="InterPro" id="IPR036770">
    <property type="entry name" value="Ankyrin_rpt-contain_sf"/>
</dbReference>
<name>A0A267EUW9_9PLAT</name>
<dbReference type="EMBL" id="NIVC01001720">
    <property type="protein sequence ID" value="PAA64754.1"/>
    <property type="molecule type" value="Genomic_DNA"/>
</dbReference>
<feature type="repeat" description="ANK" evidence="3">
    <location>
        <begin position="337"/>
        <end position="369"/>
    </location>
</feature>
<feature type="non-terminal residue" evidence="5">
    <location>
        <position position="1"/>
    </location>
</feature>
<dbReference type="PANTHER" id="PTHR24123:SF33">
    <property type="entry name" value="PROTEIN HOS4"/>
    <property type="match status" value="1"/>
</dbReference>
<dbReference type="SMART" id="SM00248">
    <property type="entry name" value="ANK"/>
    <property type="match status" value="5"/>
</dbReference>
<feature type="compositionally biased region" description="Low complexity" evidence="4">
    <location>
        <begin position="51"/>
        <end position="68"/>
    </location>
</feature>
<dbReference type="OrthoDB" id="194358at2759"/>
<organism evidence="5 6">
    <name type="scientific">Macrostomum lignano</name>
    <dbReference type="NCBI Taxonomy" id="282301"/>
    <lineage>
        <taxon>Eukaryota</taxon>
        <taxon>Metazoa</taxon>
        <taxon>Spiralia</taxon>
        <taxon>Lophotrochozoa</taxon>
        <taxon>Platyhelminthes</taxon>
        <taxon>Rhabditophora</taxon>
        <taxon>Macrostomorpha</taxon>
        <taxon>Macrostomida</taxon>
        <taxon>Macrostomidae</taxon>
        <taxon>Macrostomum</taxon>
    </lineage>
</organism>
<dbReference type="PROSITE" id="PS50088">
    <property type="entry name" value="ANK_REPEAT"/>
    <property type="match status" value="1"/>
</dbReference>